<dbReference type="AlphaFoldDB" id="A0AA47NYD2"/>
<keyword evidence="3" id="KW-0393">Immunoglobulin domain</keyword>
<dbReference type="GO" id="GO:0008046">
    <property type="term" value="F:axon guidance receptor activity"/>
    <property type="evidence" value="ECO:0007669"/>
    <property type="project" value="TreeGrafter"/>
</dbReference>
<evidence type="ECO:0000313" key="7">
    <source>
        <dbReference type="Proteomes" id="UP001174136"/>
    </source>
</evidence>
<proteinExistence type="predicted"/>
<dbReference type="PANTHER" id="PTHR45080:SF8">
    <property type="entry name" value="IG-LIKE DOMAIN-CONTAINING PROTEIN"/>
    <property type="match status" value="1"/>
</dbReference>
<sequence>MTLPGSVQGQYGGGNQKKTSGTLHVTNVTQADGGVYMCVTHNPLFNASQRSAKAVLTVLGVPRGLQITQGPATITVATGTEAVMRCAVHGHPVPMVHWFKDSHLLTNLSASLRWRDNGQLLVFRFHTCTTWTHCTICCA</sequence>
<organism evidence="6 7">
    <name type="scientific">Merluccius polli</name>
    <name type="common">Benguela hake</name>
    <name type="synonym">Merluccius cadenati</name>
    <dbReference type="NCBI Taxonomy" id="89951"/>
    <lineage>
        <taxon>Eukaryota</taxon>
        <taxon>Metazoa</taxon>
        <taxon>Chordata</taxon>
        <taxon>Craniata</taxon>
        <taxon>Vertebrata</taxon>
        <taxon>Euteleostomi</taxon>
        <taxon>Actinopterygii</taxon>
        <taxon>Neopterygii</taxon>
        <taxon>Teleostei</taxon>
        <taxon>Neoteleostei</taxon>
        <taxon>Acanthomorphata</taxon>
        <taxon>Zeiogadaria</taxon>
        <taxon>Gadariae</taxon>
        <taxon>Gadiformes</taxon>
        <taxon>Gadoidei</taxon>
        <taxon>Merlucciidae</taxon>
        <taxon>Merluccius</taxon>
    </lineage>
</organism>
<dbReference type="Pfam" id="PF00047">
    <property type="entry name" value="ig"/>
    <property type="match status" value="1"/>
</dbReference>
<evidence type="ECO:0000256" key="3">
    <source>
        <dbReference type="ARBA" id="ARBA00023319"/>
    </source>
</evidence>
<dbReference type="InterPro" id="IPR050958">
    <property type="entry name" value="Cell_Adh-Cytoskel_Orgn"/>
</dbReference>
<name>A0AA47NYD2_MERPO</name>
<dbReference type="PROSITE" id="PS50835">
    <property type="entry name" value="IG_LIKE"/>
    <property type="match status" value="1"/>
</dbReference>
<keyword evidence="7" id="KW-1185">Reference proteome</keyword>
<evidence type="ECO:0000259" key="5">
    <source>
        <dbReference type="PROSITE" id="PS50835"/>
    </source>
</evidence>
<dbReference type="InterPro" id="IPR013783">
    <property type="entry name" value="Ig-like_fold"/>
</dbReference>
<dbReference type="GO" id="GO:0043025">
    <property type="term" value="C:neuronal cell body"/>
    <property type="evidence" value="ECO:0007669"/>
    <property type="project" value="TreeGrafter"/>
</dbReference>
<dbReference type="InterPro" id="IPR013098">
    <property type="entry name" value="Ig_I-set"/>
</dbReference>
<dbReference type="CDD" id="cd00096">
    <property type="entry name" value="Ig"/>
    <property type="match status" value="1"/>
</dbReference>
<dbReference type="GO" id="GO:0050808">
    <property type="term" value="P:synapse organization"/>
    <property type="evidence" value="ECO:0007669"/>
    <property type="project" value="TreeGrafter"/>
</dbReference>
<reference evidence="6" key="1">
    <citation type="journal article" date="2023" name="Front. Mar. Sci.">
        <title>A new Merluccius polli reference genome to investigate the effects of global change in West African waters.</title>
        <authorList>
            <person name="Mateo J.L."/>
            <person name="Blanco-Fernandez C."/>
            <person name="Garcia-Vazquez E."/>
            <person name="Machado-Schiaffino G."/>
        </authorList>
    </citation>
    <scope>NUCLEOTIDE SEQUENCE</scope>
    <source>
        <strain evidence="6">C29</strain>
        <tissue evidence="6">Fin</tissue>
    </source>
</reference>
<dbReference type="InterPro" id="IPR007110">
    <property type="entry name" value="Ig-like_dom"/>
</dbReference>
<gene>
    <name evidence="6" type="primary">prtgb_0</name>
    <name evidence="6" type="ORF">N1851_018421</name>
</gene>
<dbReference type="PANTHER" id="PTHR45080">
    <property type="entry name" value="CONTACTIN 5"/>
    <property type="match status" value="1"/>
</dbReference>
<dbReference type="GO" id="GO:0030424">
    <property type="term" value="C:axon"/>
    <property type="evidence" value="ECO:0007669"/>
    <property type="project" value="TreeGrafter"/>
</dbReference>
<comment type="caution">
    <text evidence="6">The sequence shown here is derived from an EMBL/GenBank/DDBJ whole genome shotgun (WGS) entry which is preliminary data.</text>
</comment>
<keyword evidence="1" id="KW-0732">Signal</keyword>
<dbReference type="Pfam" id="PF07679">
    <property type="entry name" value="I-set"/>
    <property type="match status" value="1"/>
</dbReference>
<dbReference type="SUPFAM" id="SSF48726">
    <property type="entry name" value="Immunoglobulin"/>
    <property type="match status" value="2"/>
</dbReference>
<evidence type="ECO:0000256" key="2">
    <source>
        <dbReference type="ARBA" id="ARBA00023157"/>
    </source>
</evidence>
<keyword evidence="2" id="KW-1015">Disulfide bond</keyword>
<feature type="domain" description="Ig-like" evidence="5">
    <location>
        <begin position="62"/>
        <end position="129"/>
    </location>
</feature>
<evidence type="ECO:0000313" key="6">
    <source>
        <dbReference type="EMBL" id="KAK0143446.1"/>
    </source>
</evidence>
<evidence type="ECO:0000256" key="4">
    <source>
        <dbReference type="SAM" id="MobiDB-lite"/>
    </source>
</evidence>
<dbReference type="InterPro" id="IPR036179">
    <property type="entry name" value="Ig-like_dom_sf"/>
</dbReference>
<accession>A0AA47NYD2</accession>
<evidence type="ECO:0000256" key="1">
    <source>
        <dbReference type="ARBA" id="ARBA00022729"/>
    </source>
</evidence>
<dbReference type="GO" id="GO:0005886">
    <property type="term" value="C:plasma membrane"/>
    <property type="evidence" value="ECO:0007669"/>
    <property type="project" value="TreeGrafter"/>
</dbReference>
<dbReference type="EMBL" id="JAOPHQ010003414">
    <property type="protein sequence ID" value="KAK0143446.1"/>
    <property type="molecule type" value="Genomic_DNA"/>
</dbReference>
<dbReference type="Gene3D" id="2.60.40.10">
    <property type="entry name" value="Immunoglobulins"/>
    <property type="match status" value="2"/>
</dbReference>
<protein>
    <submittedName>
        <fullName evidence="6">Protogenin B</fullName>
    </submittedName>
</protein>
<dbReference type="GO" id="GO:0007156">
    <property type="term" value="P:homophilic cell adhesion via plasma membrane adhesion molecules"/>
    <property type="evidence" value="ECO:0007669"/>
    <property type="project" value="TreeGrafter"/>
</dbReference>
<feature type="region of interest" description="Disordered" evidence="4">
    <location>
        <begin position="1"/>
        <end position="21"/>
    </location>
</feature>
<dbReference type="Proteomes" id="UP001174136">
    <property type="component" value="Unassembled WGS sequence"/>
</dbReference>
<dbReference type="InterPro" id="IPR013151">
    <property type="entry name" value="Immunoglobulin_dom"/>
</dbReference>